<dbReference type="GO" id="GO:0005737">
    <property type="term" value="C:cytoplasm"/>
    <property type="evidence" value="ECO:0007669"/>
    <property type="project" value="UniProtKB-SubCell"/>
</dbReference>
<dbReference type="GO" id="GO:0005681">
    <property type="term" value="C:spliceosomal complex"/>
    <property type="evidence" value="ECO:0007669"/>
    <property type="project" value="TreeGrafter"/>
</dbReference>
<reference evidence="8" key="2">
    <citation type="submission" date="2020-11" db="EMBL/GenBank/DDBJ databases">
        <authorList>
            <consortium name="DOE Joint Genome Institute"/>
            <person name="Kuo A."/>
            <person name="Miyauchi S."/>
            <person name="Kiss E."/>
            <person name="Drula E."/>
            <person name="Kohler A."/>
            <person name="Sanchez-Garcia M."/>
            <person name="Andreopoulos B."/>
            <person name="Barry K.W."/>
            <person name="Bonito G."/>
            <person name="Buee M."/>
            <person name="Carver A."/>
            <person name="Chen C."/>
            <person name="Cichocki N."/>
            <person name="Clum A."/>
            <person name="Culley D."/>
            <person name="Crous P.W."/>
            <person name="Fauchery L."/>
            <person name="Girlanda M."/>
            <person name="Hayes R."/>
            <person name="Keri Z."/>
            <person name="Labutti K."/>
            <person name="Lipzen A."/>
            <person name="Lombard V."/>
            <person name="Magnuson J."/>
            <person name="Maillard F."/>
            <person name="Morin E."/>
            <person name="Murat C."/>
            <person name="Nolan M."/>
            <person name="Ohm R."/>
            <person name="Pangilinan J."/>
            <person name="Pereira M."/>
            <person name="Perotto S."/>
            <person name="Peter M."/>
            <person name="Riley R."/>
            <person name="Sitrit Y."/>
            <person name="Stielow B."/>
            <person name="Szollosi G."/>
            <person name="Zifcakova L."/>
            <person name="Stursova M."/>
            <person name="Spatafora J.W."/>
            <person name="Tedersoo L."/>
            <person name="Vaario L.-M."/>
            <person name="Yamada A."/>
            <person name="Yan M."/>
            <person name="Wang P."/>
            <person name="Xu J."/>
            <person name="Bruns T."/>
            <person name="Baldrian P."/>
            <person name="Vilgalys R."/>
            <person name="Henrissat B."/>
            <person name="Grigoriev I.V."/>
            <person name="Hibbett D."/>
            <person name="Nagy L.G."/>
            <person name="Martin F.M."/>
        </authorList>
    </citation>
    <scope>NUCLEOTIDE SEQUENCE</scope>
    <source>
        <strain evidence="8">UH-Tt-Lm1</strain>
    </source>
</reference>
<evidence type="ECO:0000313" key="9">
    <source>
        <dbReference type="Proteomes" id="UP000736335"/>
    </source>
</evidence>
<reference evidence="8" key="1">
    <citation type="journal article" date="2020" name="Nat. Commun.">
        <title>Large-scale genome sequencing of mycorrhizal fungi provides insights into the early evolution of symbiotic traits.</title>
        <authorList>
            <person name="Miyauchi S."/>
            <person name="Kiss E."/>
            <person name="Kuo A."/>
            <person name="Drula E."/>
            <person name="Kohler A."/>
            <person name="Sanchez-Garcia M."/>
            <person name="Morin E."/>
            <person name="Andreopoulos B."/>
            <person name="Barry K.W."/>
            <person name="Bonito G."/>
            <person name="Buee M."/>
            <person name="Carver A."/>
            <person name="Chen C."/>
            <person name="Cichocki N."/>
            <person name="Clum A."/>
            <person name="Culley D."/>
            <person name="Crous P.W."/>
            <person name="Fauchery L."/>
            <person name="Girlanda M."/>
            <person name="Hayes R.D."/>
            <person name="Keri Z."/>
            <person name="LaButti K."/>
            <person name="Lipzen A."/>
            <person name="Lombard V."/>
            <person name="Magnuson J."/>
            <person name="Maillard F."/>
            <person name="Murat C."/>
            <person name="Nolan M."/>
            <person name="Ohm R.A."/>
            <person name="Pangilinan J."/>
            <person name="Pereira M.F."/>
            <person name="Perotto S."/>
            <person name="Peter M."/>
            <person name="Pfister S."/>
            <person name="Riley R."/>
            <person name="Sitrit Y."/>
            <person name="Stielow J.B."/>
            <person name="Szollosi G."/>
            <person name="Zifcakova L."/>
            <person name="Stursova M."/>
            <person name="Spatafora J.W."/>
            <person name="Tedersoo L."/>
            <person name="Vaario L.M."/>
            <person name="Yamada A."/>
            <person name="Yan M."/>
            <person name="Wang P."/>
            <person name="Xu J."/>
            <person name="Bruns T."/>
            <person name="Baldrian P."/>
            <person name="Vilgalys R."/>
            <person name="Dunand C."/>
            <person name="Henrissat B."/>
            <person name="Grigoriev I.V."/>
            <person name="Hibbett D."/>
            <person name="Nagy L.G."/>
            <person name="Martin F.M."/>
        </authorList>
    </citation>
    <scope>NUCLEOTIDE SEQUENCE</scope>
    <source>
        <strain evidence="8">UH-Tt-Lm1</strain>
    </source>
</reference>
<dbReference type="PANTHER" id="PTHR44313">
    <property type="entry name" value="DNAJ HOMOLOG SUBFAMILY C MEMBER 17"/>
    <property type="match status" value="1"/>
</dbReference>
<dbReference type="SUPFAM" id="SSF46565">
    <property type="entry name" value="Chaperone J-domain"/>
    <property type="match status" value="1"/>
</dbReference>
<evidence type="ECO:0000313" key="8">
    <source>
        <dbReference type="EMBL" id="KAF9781415.1"/>
    </source>
</evidence>
<organism evidence="8 9">
    <name type="scientific">Thelephora terrestris</name>
    <dbReference type="NCBI Taxonomy" id="56493"/>
    <lineage>
        <taxon>Eukaryota</taxon>
        <taxon>Fungi</taxon>
        <taxon>Dikarya</taxon>
        <taxon>Basidiomycota</taxon>
        <taxon>Agaricomycotina</taxon>
        <taxon>Agaricomycetes</taxon>
        <taxon>Thelephorales</taxon>
        <taxon>Thelephoraceae</taxon>
        <taxon>Thelephora</taxon>
    </lineage>
</organism>
<name>A0A9P6HA37_9AGAM</name>
<gene>
    <name evidence="8" type="ORF">BJ322DRAFT_1011062</name>
</gene>
<dbReference type="PRINTS" id="PR00625">
    <property type="entry name" value="JDOMAIN"/>
</dbReference>
<dbReference type="SMART" id="SM00271">
    <property type="entry name" value="DnaJ"/>
    <property type="match status" value="1"/>
</dbReference>
<accession>A0A9P6HA37</accession>
<dbReference type="Gene3D" id="1.10.287.110">
    <property type="entry name" value="DnaJ domain"/>
    <property type="match status" value="1"/>
</dbReference>
<evidence type="ECO:0000256" key="6">
    <source>
        <dbReference type="SAM" id="MobiDB-lite"/>
    </source>
</evidence>
<comment type="subcellular location">
    <subcellularLocation>
        <location evidence="2">Cytoplasm</location>
    </subcellularLocation>
    <subcellularLocation>
        <location evidence="1">Nucleus</location>
    </subcellularLocation>
</comment>
<evidence type="ECO:0000256" key="5">
    <source>
        <dbReference type="ARBA" id="ARBA00023242"/>
    </source>
</evidence>
<dbReference type="InterPro" id="IPR001623">
    <property type="entry name" value="DnaJ_domain"/>
</dbReference>
<dbReference type="PANTHER" id="PTHR44313:SF1">
    <property type="entry name" value="DNAJ HOMOLOG SUBFAMILY C MEMBER 17"/>
    <property type="match status" value="1"/>
</dbReference>
<feature type="compositionally biased region" description="Basic and acidic residues" evidence="6">
    <location>
        <begin position="103"/>
        <end position="149"/>
    </location>
</feature>
<dbReference type="InterPro" id="IPR052094">
    <property type="entry name" value="Pre-mRNA-splicing_ERAD"/>
</dbReference>
<keyword evidence="5" id="KW-0539">Nucleus</keyword>
<dbReference type="CDD" id="cd06257">
    <property type="entry name" value="DnaJ"/>
    <property type="match status" value="1"/>
</dbReference>
<dbReference type="AlphaFoldDB" id="A0A9P6HA37"/>
<evidence type="ECO:0000256" key="3">
    <source>
        <dbReference type="ARBA" id="ARBA00022490"/>
    </source>
</evidence>
<dbReference type="Pfam" id="PF00226">
    <property type="entry name" value="DnaJ"/>
    <property type="match status" value="1"/>
</dbReference>
<comment type="caution">
    <text evidence="8">The sequence shown here is derived from an EMBL/GenBank/DDBJ whole genome shotgun (WGS) entry which is preliminary data.</text>
</comment>
<proteinExistence type="predicted"/>
<dbReference type="Proteomes" id="UP000736335">
    <property type="component" value="Unassembled WGS sequence"/>
</dbReference>
<evidence type="ECO:0000256" key="2">
    <source>
        <dbReference type="ARBA" id="ARBA00004496"/>
    </source>
</evidence>
<protein>
    <submittedName>
        <fullName evidence="8">DnaJ-domain-containing protein</fullName>
    </submittedName>
</protein>
<keyword evidence="9" id="KW-1185">Reference proteome</keyword>
<dbReference type="InterPro" id="IPR036869">
    <property type="entry name" value="J_dom_sf"/>
</dbReference>
<evidence type="ECO:0000259" key="7">
    <source>
        <dbReference type="PROSITE" id="PS50076"/>
    </source>
</evidence>
<dbReference type="PROSITE" id="PS50076">
    <property type="entry name" value="DNAJ_2"/>
    <property type="match status" value="1"/>
</dbReference>
<sequence length="357" mass="40590">MSDDPEINPYDLLGLSTDATDQDIRTAYRKLSLKVHPDRNRNNPEAGRKFHELTQSYELLLDPLRRMALDAKQRLKEASQRRYASANDKRKRMLDELEQREREFKKAKVEQQKKQQEIYRDNETLMEQGRRLREQKEKELQQREEEARQTAESGVDEPPSLGHLDTTVRLKYSASALPHLTSPESLAALLQPFGDTDKDSIVLSIKTRTSKKKKTSSDDVRLGTALVPFKRIGDAFAAVCASGTKGRGLEGVQITWAGNSGEEPELIAWLKRHGKLGASSQVVNEQKPSTWNPASVRFFADHPRYFSDDLYKGLHSSVPAPSSVPGLDYESLTLMRMREAERTRLEREILEQEAAEG</sequence>
<dbReference type="EMBL" id="WIUZ02000014">
    <property type="protein sequence ID" value="KAF9781415.1"/>
    <property type="molecule type" value="Genomic_DNA"/>
</dbReference>
<evidence type="ECO:0000256" key="4">
    <source>
        <dbReference type="ARBA" id="ARBA00023186"/>
    </source>
</evidence>
<feature type="domain" description="J" evidence="7">
    <location>
        <begin position="8"/>
        <end position="73"/>
    </location>
</feature>
<dbReference type="OrthoDB" id="376357at2759"/>
<feature type="region of interest" description="Disordered" evidence="6">
    <location>
        <begin position="103"/>
        <end position="161"/>
    </location>
</feature>
<keyword evidence="3" id="KW-0963">Cytoplasm</keyword>
<keyword evidence="4" id="KW-0143">Chaperone</keyword>
<dbReference type="GO" id="GO:0000390">
    <property type="term" value="P:spliceosomal complex disassembly"/>
    <property type="evidence" value="ECO:0007669"/>
    <property type="project" value="TreeGrafter"/>
</dbReference>
<evidence type="ECO:0000256" key="1">
    <source>
        <dbReference type="ARBA" id="ARBA00004123"/>
    </source>
</evidence>